<evidence type="ECO:0008006" key="4">
    <source>
        <dbReference type="Google" id="ProtNLM"/>
    </source>
</evidence>
<dbReference type="EMBL" id="CM026424">
    <property type="protein sequence ID" value="KAG0578440.1"/>
    <property type="molecule type" value="Genomic_DNA"/>
</dbReference>
<comment type="caution">
    <text evidence="2">The sequence shown here is derived from an EMBL/GenBank/DDBJ whole genome shotgun (WGS) entry which is preliminary data.</text>
</comment>
<accession>A0A8T0I615</accession>
<dbReference type="EMBL" id="CM026424">
    <property type="protein sequence ID" value="KAG0578439.1"/>
    <property type="molecule type" value="Genomic_DNA"/>
</dbReference>
<evidence type="ECO:0000313" key="2">
    <source>
        <dbReference type="EMBL" id="KAG0578439.1"/>
    </source>
</evidence>
<name>A0A8T0I615_CERPU</name>
<evidence type="ECO:0000256" key="1">
    <source>
        <dbReference type="SAM" id="Coils"/>
    </source>
</evidence>
<dbReference type="SUPFAM" id="SSF56849">
    <property type="entry name" value="delta-Endotoxin (insectocide), N-terminal domain"/>
    <property type="match status" value="1"/>
</dbReference>
<dbReference type="Proteomes" id="UP000822688">
    <property type="component" value="Chromosome 4"/>
</dbReference>
<proteinExistence type="predicted"/>
<dbReference type="GO" id="GO:0090729">
    <property type="term" value="F:toxin activity"/>
    <property type="evidence" value="ECO:0007669"/>
    <property type="project" value="InterPro"/>
</dbReference>
<protein>
    <recommendedName>
        <fullName evidence="4">Pesticidal crystal protein N-terminal domain-containing protein</fullName>
    </recommendedName>
</protein>
<organism evidence="2 3">
    <name type="scientific">Ceratodon purpureus</name>
    <name type="common">Fire moss</name>
    <name type="synonym">Dicranum purpureum</name>
    <dbReference type="NCBI Taxonomy" id="3225"/>
    <lineage>
        <taxon>Eukaryota</taxon>
        <taxon>Viridiplantae</taxon>
        <taxon>Streptophyta</taxon>
        <taxon>Embryophyta</taxon>
        <taxon>Bryophyta</taxon>
        <taxon>Bryophytina</taxon>
        <taxon>Bryopsida</taxon>
        <taxon>Dicranidae</taxon>
        <taxon>Pseudoditrichales</taxon>
        <taxon>Ditrichaceae</taxon>
        <taxon>Ceratodon</taxon>
    </lineage>
</organism>
<keyword evidence="3" id="KW-1185">Reference proteome</keyword>
<dbReference type="AlphaFoldDB" id="A0A8T0I615"/>
<sequence>MEVPVSDWNNRIREVSTKLATKIPYIGQAASIILGMLWPVDKANIFESIKKDIKNLVDEKILEKELEDRQNEIAALHRVIQEYEAAKTVEKGNWLTRWIAESIELSIKLQNSSNNVHFILLSITLALLHLSGLRERLEHGKEIYGDDNTLSWKKDLEQTYHDYVVVYFPDVYKKWKEWRADQVEIKEWLSKSFMFLPPFYHDNLNATVEDKVSGTKHEYYLGFCGAVGLFKKVTGHHKTKMCNDAYTQMAGCISTTFVFDKIVPSSQDPPYDKKVFGTMYLGPYAEDLLLGPGQHGQSLFTTVLDHDDYDVNKGPLTQLRIRAGNTIDAMQFIYANGPGTLAGNPEGGQEHSVVLNDKYVNGLRMGFADFLLCFVQVLFTDGTVSDTFGNWKGLGTTRDAVANGPPGYKLQSWSYEVNKGPSNTSGPGLLKLQYEVQL</sequence>
<dbReference type="EMBL" id="CM026424">
    <property type="protein sequence ID" value="KAG0578441.1"/>
    <property type="molecule type" value="Genomic_DNA"/>
</dbReference>
<feature type="coiled-coil region" evidence="1">
    <location>
        <begin position="59"/>
        <end position="86"/>
    </location>
</feature>
<dbReference type="EMBL" id="CM026424">
    <property type="protein sequence ID" value="KAG0578442.1"/>
    <property type="molecule type" value="Genomic_DNA"/>
</dbReference>
<keyword evidence="1" id="KW-0175">Coiled coil</keyword>
<dbReference type="InterPro" id="IPR036716">
    <property type="entry name" value="Pest_crys_N_sf"/>
</dbReference>
<dbReference type="EMBL" id="CM026424">
    <property type="protein sequence ID" value="KAG0578443.1"/>
    <property type="molecule type" value="Genomic_DNA"/>
</dbReference>
<dbReference type="Gene3D" id="1.20.190.10">
    <property type="entry name" value="Pesticidal crystal protein, N-terminal domain"/>
    <property type="match status" value="1"/>
</dbReference>
<evidence type="ECO:0000313" key="3">
    <source>
        <dbReference type="Proteomes" id="UP000822688"/>
    </source>
</evidence>
<reference evidence="2" key="1">
    <citation type="submission" date="2020-06" db="EMBL/GenBank/DDBJ databases">
        <title>WGS assembly of Ceratodon purpureus strain R40.</title>
        <authorList>
            <person name="Carey S.B."/>
            <person name="Jenkins J."/>
            <person name="Shu S."/>
            <person name="Lovell J.T."/>
            <person name="Sreedasyam A."/>
            <person name="Maumus F."/>
            <person name="Tiley G.P."/>
            <person name="Fernandez-Pozo N."/>
            <person name="Barry K."/>
            <person name="Chen C."/>
            <person name="Wang M."/>
            <person name="Lipzen A."/>
            <person name="Daum C."/>
            <person name="Saski C.A."/>
            <person name="Payton A.C."/>
            <person name="Mcbreen J.C."/>
            <person name="Conrad R.E."/>
            <person name="Kollar L.M."/>
            <person name="Olsson S."/>
            <person name="Huttunen S."/>
            <person name="Landis J.B."/>
            <person name="Wickett N.J."/>
            <person name="Johnson M.G."/>
            <person name="Rensing S.A."/>
            <person name="Grimwood J."/>
            <person name="Schmutz J."/>
            <person name="Mcdaniel S.F."/>
        </authorList>
    </citation>
    <scope>NUCLEOTIDE SEQUENCE</scope>
    <source>
        <strain evidence="2">R40</strain>
    </source>
</reference>
<gene>
    <name evidence="2" type="ORF">KC19_4G023000</name>
</gene>